<dbReference type="PROSITE" id="PS50885">
    <property type="entry name" value="HAMP"/>
    <property type="match status" value="1"/>
</dbReference>
<keyword evidence="9 12" id="KW-1133">Transmembrane helix</keyword>
<dbReference type="Pfam" id="PF00512">
    <property type="entry name" value="HisKA"/>
    <property type="match status" value="1"/>
</dbReference>
<name>A0ABV7H701_9BURK</name>
<dbReference type="InterPro" id="IPR005467">
    <property type="entry name" value="His_kinase_dom"/>
</dbReference>
<keyword evidence="4" id="KW-1003">Cell membrane</keyword>
<evidence type="ECO:0000256" key="7">
    <source>
        <dbReference type="ARBA" id="ARBA00022692"/>
    </source>
</evidence>
<dbReference type="PANTHER" id="PTHR45436">
    <property type="entry name" value="SENSOR HISTIDINE KINASE YKOH"/>
    <property type="match status" value="1"/>
</dbReference>
<evidence type="ECO:0000256" key="3">
    <source>
        <dbReference type="ARBA" id="ARBA00012438"/>
    </source>
</evidence>
<dbReference type="Gene3D" id="3.30.565.10">
    <property type="entry name" value="Histidine kinase-like ATPase, C-terminal domain"/>
    <property type="match status" value="1"/>
</dbReference>
<dbReference type="InterPro" id="IPR004358">
    <property type="entry name" value="Sig_transdc_His_kin-like_C"/>
</dbReference>
<dbReference type="SUPFAM" id="SSF103190">
    <property type="entry name" value="Sensory domain-like"/>
    <property type="match status" value="1"/>
</dbReference>
<dbReference type="PRINTS" id="PR00344">
    <property type="entry name" value="BCTRLSENSOR"/>
</dbReference>
<dbReference type="InterPro" id="IPR050428">
    <property type="entry name" value="TCS_sensor_his_kinase"/>
</dbReference>
<dbReference type="GO" id="GO:0004673">
    <property type="term" value="F:protein histidine kinase activity"/>
    <property type="evidence" value="ECO:0007669"/>
    <property type="project" value="UniProtKB-EC"/>
</dbReference>
<dbReference type="InterPro" id="IPR003594">
    <property type="entry name" value="HATPase_dom"/>
</dbReference>
<evidence type="ECO:0000256" key="4">
    <source>
        <dbReference type="ARBA" id="ARBA00022475"/>
    </source>
</evidence>
<feature type="domain" description="Histidine kinase" evidence="13">
    <location>
        <begin position="263"/>
        <end position="482"/>
    </location>
</feature>
<dbReference type="PANTHER" id="PTHR45436:SF10">
    <property type="entry name" value="HISTIDINE KINASE"/>
    <property type="match status" value="1"/>
</dbReference>
<keyword evidence="5" id="KW-0597">Phosphoprotein</keyword>
<dbReference type="InterPro" id="IPR029151">
    <property type="entry name" value="Sensor-like_sf"/>
</dbReference>
<organism evidence="15 16">
    <name type="scientific">Piscinibacterium candidicorallinum</name>
    <dbReference type="NCBI Taxonomy" id="1793872"/>
    <lineage>
        <taxon>Bacteria</taxon>
        <taxon>Pseudomonadati</taxon>
        <taxon>Pseudomonadota</taxon>
        <taxon>Betaproteobacteria</taxon>
        <taxon>Burkholderiales</taxon>
        <taxon>Piscinibacterium</taxon>
    </lineage>
</organism>
<dbReference type="NCBIfam" id="NF008312">
    <property type="entry name" value="PRK11100.1"/>
    <property type="match status" value="1"/>
</dbReference>
<feature type="transmembrane region" description="Helical" evidence="12">
    <location>
        <begin position="6"/>
        <end position="27"/>
    </location>
</feature>
<evidence type="ECO:0000313" key="15">
    <source>
        <dbReference type="EMBL" id="MFC3148386.1"/>
    </source>
</evidence>
<dbReference type="CDD" id="cd00075">
    <property type="entry name" value="HATPase"/>
    <property type="match status" value="1"/>
</dbReference>
<dbReference type="EC" id="2.7.13.3" evidence="3"/>
<dbReference type="InterPro" id="IPR003661">
    <property type="entry name" value="HisK_dim/P_dom"/>
</dbReference>
<dbReference type="Gene3D" id="3.30.450.20">
    <property type="entry name" value="PAS domain"/>
    <property type="match status" value="1"/>
</dbReference>
<dbReference type="CDD" id="cd18773">
    <property type="entry name" value="PDC1_HK_sensor"/>
    <property type="match status" value="1"/>
</dbReference>
<evidence type="ECO:0000259" key="14">
    <source>
        <dbReference type="PROSITE" id="PS50885"/>
    </source>
</evidence>
<dbReference type="SMART" id="SM00388">
    <property type="entry name" value="HisKA"/>
    <property type="match status" value="1"/>
</dbReference>
<feature type="domain" description="HAMP" evidence="14">
    <location>
        <begin position="205"/>
        <end position="256"/>
    </location>
</feature>
<dbReference type="InterPro" id="IPR003660">
    <property type="entry name" value="HAMP_dom"/>
</dbReference>
<accession>A0ABV7H701</accession>
<dbReference type="PROSITE" id="PS50109">
    <property type="entry name" value="HIS_KIN"/>
    <property type="match status" value="1"/>
</dbReference>
<keyword evidence="11 12" id="KW-0472">Membrane</keyword>
<dbReference type="Gene3D" id="1.10.287.130">
    <property type="match status" value="1"/>
</dbReference>
<evidence type="ECO:0000256" key="5">
    <source>
        <dbReference type="ARBA" id="ARBA00022553"/>
    </source>
</evidence>
<keyword evidence="6 15" id="KW-0808">Transferase</keyword>
<dbReference type="Proteomes" id="UP001595556">
    <property type="component" value="Unassembled WGS sequence"/>
</dbReference>
<feature type="transmembrane region" description="Helical" evidence="12">
    <location>
        <begin position="190"/>
        <end position="207"/>
    </location>
</feature>
<evidence type="ECO:0000256" key="9">
    <source>
        <dbReference type="ARBA" id="ARBA00022989"/>
    </source>
</evidence>
<protein>
    <recommendedName>
        <fullName evidence="3">histidine kinase</fullName>
        <ecNumber evidence="3">2.7.13.3</ecNumber>
    </recommendedName>
</protein>
<dbReference type="InterPro" id="IPR036890">
    <property type="entry name" value="HATPase_C_sf"/>
</dbReference>
<dbReference type="Pfam" id="PF02518">
    <property type="entry name" value="HATPase_c"/>
    <property type="match status" value="1"/>
</dbReference>
<keyword evidence="7 12" id="KW-0812">Transmembrane</keyword>
<comment type="catalytic activity">
    <reaction evidence="1">
        <text>ATP + protein L-histidine = ADP + protein N-phospho-L-histidine.</text>
        <dbReference type="EC" id="2.7.13.3"/>
    </reaction>
</comment>
<dbReference type="InterPro" id="IPR036097">
    <property type="entry name" value="HisK_dim/P_sf"/>
</dbReference>
<dbReference type="SMART" id="SM00387">
    <property type="entry name" value="HATPase_c"/>
    <property type="match status" value="1"/>
</dbReference>
<comment type="subcellular location">
    <subcellularLocation>
        <location evidence="2">Cell membrane</location>
        <topology evidence="2">Multi-pass membrane protein</topology>
    </subcellularLocation>
</comment>
<sequence>MRLSLRILLGYFIVVGVAAFFVLRVFVAEVKPSVRETIEEVMVDTANLLAELAQREVAAGSLASGPFSQAVAAYRQRDVSAKIWHYDKESLDFDIYVTDAQGKVVFDSTGRALGQDYSRWRDVNRTLRGAYGARSTRVIEGDDNSAVFHVAAPLRDAQGAIIGVLTVVKPVATVAPIIERAERTILKHGLWLLAAAALVGVLMSWWLTRAVGKLVDFAQQAQRGVATTPPKLAVRELDALGNAMQSMRQEIEGRQYVEQYVQALTHELKSPLASVRASSEVLQAADLPEADRQRFAQLVEEQSERLTALVDRVLALARLEGSAQLDHAAPVELNALAERTVASHRAAAQASGVDIALIPSAEPITVQGDAALLELALSNLLTNAIDASVQSLRGAAQAVAAIEVRVEQAASRPLLVVRDHGPGIPDYALPRVFERFYSLPRADGQRGTGLGLAIVAQVAARHGAHAEVINAPGGGTLARVRF</sequence>
<dbReference type="EMBL" id="JBHRTI010000007">
    <property type="protein sequence ID" value="MFC3148386.1"/>
    <property type="molecule type" value="Genomic_DNA"/>
</dbReference>
<keyword evidence="10" id="KW-0902">Two-component regulatory system</keyword>
<evidence type="ECO:0000256" key="11">
    <source>
        <dbReference type="ARBA" id="ARBA00023136"/>
    </source>
</evidence>
<dbReference type="CDD" id="cd00082">
    <property type="entry name" value="HisKA"/>
    <property type="match status" value="1"/>
</dbReference>
<evidence type="ECO:0000256" key="2">
    <source>
        <dbReference type="ARBA" id="ARBA00004651"/>
    </source>
</evidence>
<keyword evidence="8 15" id="KW-0418">Kinase</keyword>
<evidence type="ECO:0000259" key="13">
    <source>
        <dbReference type="PROSITE" id="PS50109"/>
    </source>
</evidence>
<gene>
    <name evidence="15" type="primary">creC</name>
    <name evidence="15" type="ORF">ACFOEN_12215</name>
</gene>
<reference evidence="16" key="1">
    <citation type="journal article" date="2019" name="Int. J. Syst. Evol. Microbiol.">
        <title>The Global Catalogue of Microorganisms (GCM) 10K type strain sequencing project: providing services to taxonomists for standard genome sequencing and annotation.</title>
        <authorList>
            <consortium name="The Broad Institute Genomics Platform"/>
            <consortium name="The Broad Institute Genome Sequencing Center for Infectious Disease"/>
            <person name="Wu L."/>
            <person name="Ma J."/>
        </authorList>
    </citation>
    <scope>NUCLEOTIDE SEQUENCE [LARGE SCALE GENOMIC DNA]</scope>
    <source>
        <strain evidence="16">KCTC 52168</strain>
    </source>
</reference>
<evidence type="ECO:0000256" key="10">
    <source>
        <dbReference type="ARBA" id="ARBA00023012"/>
    </source>
</evidence>
<evidence type="ECO:0000256" key="6">
    <source>
        <dbReference type="ARBA" id="ARBA00022679"/>
    </source>
</evidence>
<dbReference type="RefSeq" id="WP_377304318.1">
    <property type="nucleotide sequence ID" value="NZ_CP180191.1"/>
</dbReference>
<proteinExistence type="predicted"/>
<dbReference type="SUPFAM" id="SSF47384">
    <property type="entry name" value="Homodimeric domain of signal transducing histidine kinase"/>
    <property type="match status" value="1"/>
</dbReference>
<keyword evidence="16" id="KW-1185">Reference proteome</keyword>
<evidence type="ECO:0000256" key="1">
    <source>
        <dbReference type="ARBA" id="ARBA00000085"/>
    </source>
</evidence>
<dbReference type="SUPFAM" id="SSF55874">
    <property type="entry name" value="ATPase domain of HSP90 chaperone/DNA topoisomerase II/histidine kinase"/>
    <property type="match status" value="1"/>
</dbReference>
<comment type="caution">
    <text evidence="15">The sequence shown here is derived from an EMBL/GenBank/DDBJ whole genome shotgun (WGS) entry which is preliminary data.</text>
</comment>
<evidence type="ECO:0000256" key="8">
    <source>
        <dbReference type="ARBA" id="ARBA00022777"/>
    </source>
</evidence>
<evidence type="ECO:0000256" key="12">
    <source>
        <dbReference type="SAM" id="Phobius"/>
    </source>
</evidence>
<evidence type="ECO:0000313" key="16">
    <source>
        <dbReference type="Proteomes" id="UP001595556"/>
    </source>
</evidence>